<keyword evidence="1" id="KW-1185">Reference proteome</keyword>
<dbReference type="Gene3D" id="3.30.420.10">
    <property type="entry name" value="Ribonuclease H-like superfamily/Ribonuclease H"/>
    <property type="match status" value="3"/>
</dbReference>
<organism evidence="1 2">
    <name type="scientific">Solanum pennellii</name>
    <name type="common">Tomato</name>
    <name type="synonym">Lycopersicon pennellii</name>
    <dbReference type="NCBI Taxonomy" id="28526"/>
    <lineage>
        <taxon>Eukaryota</taxon>
        <taxon>Viridiplantae</taxon>
        <taxon>Streptophyta</taxon>
        <taxon>Embryophyta</taxon>
        <taxon>Tracheophyta</taxon>
        <taxon>Spermatophyta</taxon>
        <taxon>Magnoliopsida</taxon>
        <taxon>eudicotyledons</taxon>
        <taxon>Gunneridae</taxon>
        <taxon>Pentapetalae</taxon>
        <taxon>asterids</taxon>
        <taxon>lamiids</taxon>
        <taxon>Solanales</taxon>
        <taxon>Solanaceae</taxon>
        <taxon>Solanoideae</taxon>
        <taxon>Solaneae</taxon>
        <taxon>Solanum</taxon>
        <taxon>Solanum subgen. Lycopersicon</taxon>
    </lineage>
</organism>
<evidence type="ECO:0000313" key="2">
    <source>
        <dbReference type="RefSeq" id="XP_015054837.1"/>
    </source>
</evidence>
<dbReference type="Gene3D" id="1.10.340.70">
    <property type="match status" value="1"/>
</dbReference>
<protein>
    <submittedName>
        <fullName evidence="2">Uncharacterized protein LOC107001216</fullName>
    </submittedName>
</protein>
<sequence>MDPLKYIFQRAMLTTKFAKWQMLLSEFDIVYVTHKAIKEHALADHLAENPVGEEYESLKTYFHDEEVSFMGEDISETYPDWRLFFDGAENHQGKGIGAVLVSEIGQHYPMVAKLQFNCTNNMAEYEACILGLKMAIDMNVQGEWVVKNPKITPYVAIYMQKLCRFRNIEFRHTPRTQNELSDALATITSMIKHLDNDNIDPLDIELKEHPVHYSHVEVELDGLPWYFDIKKYLESGIYPESAKFKQKKSIYRMALNFFLSGEILNNLTLDLDLLKCIDGVEAAKLIEQIHAGVCGMHMIRLTLARKILRAGYFWMTMEHDCCKFVQKCHKGQVHGDLIRVPPHELNAMSSPWLFVAWGMDAIGPIEPAASNGHRFILVSIDYFTKWVEMNGAVEAANKNINKILRKMIDNHRVYGKEAVIPAEVKIPSLRIIKEAELSNTEWVGKGIDQLTLIDEKRMVVVCHGQLYPQRMIRAFTRESEPEFLKSVYRFTLKSTKKFP</sequence>
<accession>A0ABM1FCD7</accession>
<gene>
    <name evidence="2" type="primary">LOC107001216</name>
</gene>
<dbReference type="InterPro" id="IPR012337">
    <property type="entry name" value="RNaseH-like_sf"/>
</dbReference>
<dbReference type="InterPro" id="IPR036397">
    <property type="entry name" value="RNaseH_sf"/>
</dbReference>
<dbReference type="PANTHER" id="PTHR48475">
    <property type="entry name" value="RIBONUCLEASE H"/>
    <property type="match status" value="1"/>
</dbReference>
<dbReference type="RefSeq" id="XP_015054837.1">
    <property type="nucleotide sequence ID" value="XM_015199351.1"/>
</dbReference>
<evidence type="ECO:0000313" key="1">
    <source>
        <dbReference type="Proteomes" id="UP000694930"/>
    </source>
</evidence>
<dbReference type="CDD" id="cd09279">
    <property type="entry name" value="RNase_HI_like"/>
    <property type="match status" value="1"/>
</dbReference>
<dbReference type="SUPFAM" id="SSF53098">
    <property type="entry name" value="Ribonuclease H-like"/>
    <property type="match status" value="2"/>
</dbReference>
<dbReference type="Proteomes" id="UP000694930">
    <property type="component" value="Chromosome 10"/>
</dbReference>
<proteinExistence type="predicted"/>
<name>A0ABM1FCD7_SOLPN</name>
<dbReference type="GeneID" id="107001216"/>
<reference evidence="2" key="2">
    <citation type="submission" date="2025-08" db="UniProtKB">
        <authorList>
            <consortium name="RefSeq"/>
        </authorList>
    </citation>
    <scope>IDENTIFICATION</scope>
</reference>
<dbReference type="PANTHER" id="PTHR48475:SF1">
    <property type="entry name" value="RNASE H TYPE-1 DOMAIN-CONTAINING PROTEIN"/>
    <property type="match status" value="1"/>
</dbReference>
<reference evidence="1" key="1">
    <citation type="journal article" date="2014" name="Nat. Genet.">
        <title>The genome of the stress-tolerant wild tomato species Solanum pennellii.</title>
        <authorList>
            <person name="Bolger A."/>
            <person name="Scossa F."/>
            <person name="Bolger M.E."/>
            <person name="Lanz C."/>
            <person name="Maumus F."/>
            <person name="Tohge T."/>
            <person name="Quesneville H."/>
            <person name="Alseekh S."/>
            <person name="Sorensen I."/>
            <person name="Lichtenstein G."/>
            <person name="Fich E.A."/>
            <person name="Conte M."/>
            <person name="Keller H."/>
            <person name="Schneeberger K."/>
            <person name="Schwacke R."/>
            <person name="Ofner I."/>
            <person name="Vrebalov J."/>
            <person name="Xu Y."/>
            <person name="Osorio S."/>
            <person name="Aflitos S.A."/>
            <person name="Schijlen E."/>
            <person name="Jimenez-Gomez J.M."/>
            <person name="Ryngajllo M."/>
            <person name="Kimura S."/>
            <person name="Kumar R."/>
            <person name="Koenig D."/>
            <person name="Headland L.R."/>
            <person name="Maloof J.N."/>
            <person name="Sinha N."/>
            <person name="van Ham R.C."/>
            <person name="Lankhorst R.K."/>
            <person name="Mao L."/>
            <person name="Vogel A."/>
            <person name="Arsova B."/>
            <person name="Panstruga R."/>
            <person name="Fei Z."/>
            <person name="Rose J.K."/>
            <person name="Zamir D."/>
            <person name="Carrari F."/>
            <person name="Giovannoni J.J."/>
            <person name="Weigel D."/>
            <person name="Usadel B."/>
            <person name="Fernie A.R."/>
        </authorList>
    </citation>
    <scope>NUCLEOTIDE SEQUENCE [LARGE SCALE GENOMIC DNA]</scope>
    <source>
        <strain evidence="1">cv. LA0716</strain>
    </source>
</reference>